<dbReference type="InterPro" id="IPR003836">
    <property type="entry name" value="Glucokinase"/>
</dbReference>
<evidence type="ECO:0000313" key="5">
    <source>
        <dbReference type="EMBL" id="MDQ2069040.1"/>
    </source>
</evidence>
<dbReference type="Gene3D" id="3.30.420.40">
    <property type="match status" value="1"/>
</dbReference>
<comment type="similarity">
    <text evidence="3">Belongs to the bacterial glucokinase family.</text>
</comment>
<evidence type="ECO:0000256" key="4">
    <source>
        <dbReference type="SAM" id="MobiDB-lite"/>
    </source>
</evidence>
<organism evidence="5 6">
    <name type="scientific">Natronospira bacteriovora</name>
    <dbReference type="NCBI Taxonomy" id="3069753"/>
    <lineage>
        <taxon>Bacteria</taxon>
        <taxon>Pseudomonadati</taxon>
        <taxon>Pseudomonadota</taxon>
        <taxon>Gammaproteobacteria</taxon>
        <taxon>Natronospirales</taxon>
        <taxon>Natronospiraceae</taxon>
        <taxon>Natronospira</taxon>
    </lineage>
</organism>
<dbReference type="Pfam" id="PF02685">
    <property type="entry name" value="Glucokinase"/>
    <property type="match status" value="1"/>
</dbReference>
<name>A0ABU0W6F1_9GAMM</name>
<dbReference type="CDD" id="cd24008">
    <property type="entry name" value="ASKHA_NBD_GLK"/>
    <property type="match status" value="1"/>
</dbReference>
<evidence type="ECO:0000256" key="2">
    <source>
        <dbReference type="ARBA" id="ARBA00022777"/>
    </source>
</evidence>
<keyword evidence="2" id="KW-0418">Kinase</keyword>
<dbReference type="EMBL" id="JAVDDT010000002">
    <property type="protein sequence ID" value="MDQ2069040.1"/>
    <property type="molecule type" value="Genomic_DNA"/>
</dbReference>
<proteinExistence type="inferred from homology"/>
<accession>A0ABU0W6F1</accession>
<protein>
    <submittedName>
        <fullName evidence="5">Glucokinase</fullName>
        <ecNumber evidence="5">2.7.1.2</ecNumber>
    </submittedName>
</protein>
<evidence type="ECO:0000313" key="6">
    <source>
        <dbReference type="Proteomes" id="UP001239019"/>
    </source>
</evidence>
<dbReference type="GO" id="GO:0004340">
    <property type="term" value="F:glucokinase activity"/>
    <property type="evidence" value="ECO:0007669"/>
    <property type="project" value="UniProtKB-EC"/>
</dbReference>
<dbReference type="Gene3D" id="3.40.367.20">
    <property type="match status" value="1"/>
</dbReference>
<dbReference type="RefSeq" id="WP_306727535.1">
    <property type="nucleotide sequence ID" value="NZ_JAVDDT010000002.1"/>
</dbReference>
<dbReference type="NCBIfam" id="TIGR00749">
    <property type="entry name" value="glk"/>
    <property type="match status" value="1"/>
</dbReference>
<evidence type="ECO:0000256" key="1">
    <source>
        <dbReference type="ARBA" id="ARBA00022679"/>
    </source>
</evidence>
<dbReference type="PANTHER" id="PTHR47690">
    <property type="entry name" value="GLUCOKINASE"/>
    <property type="match status" value="1"/>
</dbReference>
<sequence>MQILIGDIGGTRVRLRLLDSTPDGWQLRHESIRRSREFESLEDALRCFLEELSRAERANVGEAWLAVAGPVSSGRVQFTNLPWESEEHYLETALQLPRVHLVNDLEALAHALPHIPDRQMLPIQEGHAGRGPRLLISVGTGLGVASLLAESKEIRVLPSEGGHIDFASQTPEQHALWEALSEQYGHVSYERLLSGPGLVKIYRFKCQLQSCRPFDGHALTEDPVPLICQRAENVEDKAAVATIRCFTEILGAFAGNAALFNLATGGVYLAGGLLARLHPYLDHHRFTQAFHRKGRLQPLMETIPITALATAEPGLEGISRLASRQHHAGTGRRAGGQEMPSENGVHAGAYYQRR</sequence>
<keyword evidence="1 5" id="KW-0808">Transferase</keyword>
<evidence type="ECO:0000256" key="3">
    <source>
        <dbReference type="RuleBase" id="RU004046"/>
    </source>
</evidence>
<dbReference type="PANTHER" id="PTHR47690:SF1">
    <property type="entry name" value="GLUCOKINASE"/>
    <property type="match status" value="1"/>
</dbReference>
<keyword evidence="6" id="KW-1185">Reference proteome</keyword>
<dbReference type="EC" id="2.7.1.2" evidence="5"/>
<dbReference type="SUPFAM" id="SSF53067">
    <property type="entry name" value="Actin-like ATPase domain"/>
    <property type="match status" value="1"/>
</dbReference>
<feature type="region of interest" description="Disordered" evidence="4">
    <location>
        <begin position="322"/>
        <end position="354"/>
    </location>
</feature>
<dbReference type="Proteomes" id="UP001239019">
    <property type="component" value="Unassembled WGS sequence"/>
</dbReference>
<comment type="caution">
    <text evidence="5">The sequence shown here is derived from an EMBL/GenBank/DDBJ whole genome shotgun (WGS) entry which is preliminary data.</text>
</comment>
<dbReference type="InterPro" id="IPR050201">
    <property type="entry name" value="Bacterial_glucokinase"/>
</dbReference>
<dbReference type="InterPro" id="IPR043129">
    <property type="entry name" value="ATPase_NBD"/>
</dbReference>
<reference evidence="5 6" key="1">
    <citation type="submission" date="2023-08" db="EMBL/GenBank/DDBJ databases">
        <title>Whole-genome sequencing of halo(alkali)philic microorganisms from hypersaline lakes.</title>
        <authorList>
            <person name="Sorokin D.Y."/>
            <person name="Abbas B."/>
            <person name="Merkel A.Y."/>
        </authorList>
    </citation>
    <scope>NUCLEOTIDE SEQUENCE [LARGE SCALE GENOMIC DNA]</scope>
    <source>
        <strain evidence="5 6">AB-CW4</strain>
    </source>
</reference>
<gene>
    <name evidence="5" type="primary">glk</name>
    <name evidence="5" type="ORF">RBH19_04040</name>
</gene>